<feature type="region of interest" description="Disordered" evidence="1">
    <location>
        <begin position="850"/>
        <end position="873"/>
    </location>
</feature>
<evidence type="ECO:0000256" key="1">
    <source>
        <dbReference type="SAM" id="MobiDB-lite"/>
    </source>
</evidence>
<organism evidence="3 4">
    <name type="scientific">Puccinia striiformis f. sp. tritici PST-78</name>
    <dbReference type="NCBI Taxonomy" id="1165861"/>
    <lineage>
        <taxon>Eukaryota</taxon>
        <taxon>Fungi</taxon>
        <taxon>Dikarya</taxon>
        <taxon>Basidiomycota</taxon>
        <taxon>Pucciniomycotina</taxon>
        <taxon>Pucciniomycetes</taxon>
        <taxon>Pucciniales</taxon>
        <taxon>Pucciniaceae</taxon>
        <taxon>Puccinia</taxon>
    </lineage>
</organism>
<evidence type="ECO:0000313" key="4">
    <source>
        <dbReference type="Proteomes" id="UP000054564"/>
    </source>
</evidence>
<protein>
    <recommendedName>
        <fullName evidence="2">DUF6589 domain-containing protein</fullName>
    </recommendedName>
</protein>
<proteinExistence type="predicted"/>
<reference evidence="4" key="1">
    <citation type="submission" date="2014-03" db="EMBL/GenBank/DDBJ databases">
        <title>The Genome Sequence of Puccinia striiformis f. sp. tritici PST-78.</title>
        <authorList>
            <consortium name="The Broad Institute Genome Sequencing Platform"/>
            <person name="Cuomo C."/>
            <person name="Hulbert S."/>
            <person name="Chen X."/>
            <person name="Walker B."/>
            <person name="Young S.K."/>
            <person name="Zeng Q."/>
            <person name="Gargeya S."/>
            <person name="Fitzgerald M."/>
            <person name="Haas B."/>
            <person name="Abouelleil A."/>
            <person name="Alvarado L."/>
            <person name="Arachchi H.M."/>
            <person name="Berlin A.M."/>
            <person name="Chapman S.B."/>
            <person name="Goldberg J."/>
            <person name="Griggs A."/>
            <person name="Gujja S."/>
            <person name="Hansen M."/>
            <person name="Howarth C."/>
            <person name="Imamovic A."/>
            <person name="Larimer J."/>
            <person name="McCowan C."/>
            <person name="Montmayeur A."/>
            <person name="Murphy C."/>
            <person name="Neiman D."/>
            <person name="Pearson M."/>
            <person name="Priest M."/>
            <person name="Roberts A."/>
            <person name="Saif S."/>
            <person name="Shea T."/>
            <person name="Sisk P."/>
            <person name="Sykes S."/>
            <person name="Wortman J."/>
            <person name="Nusbaum C."/>
            <person name="Birren B."/>
        </authorList>
    </citation>
    <scope>NUCLEOTIDE SEQUENCE [LARGE SCALE GENOMIC DNA]</scope>
    <source>
        <strain evidence="4">race PST-78</strain>
    </source>
</reference>
<accession>A0A0L0URT7</accession>
<feature type="compositionally biased region" description="Basic and acidic residues" evidence="1">
    <location>
        <begin position="162"/>
        <end position="178"/>
    </location>
</feature>
<evidence type="ECO:0000259" key="2">
    <source>
        <dbReference type="Pfam" id="PF20231"/>
    </source>
</evidence>
<sequence length="873" mass="98118">MVQPSENEKVLEICKLLNKKPVKMTPKRFMEIFLASEDSDIAYLRRLWSVEKSGLKSTLRLLPLIRDEVLRTEGGQDAWSAFIQREAVDILVTEEPPRGAYPRGSFHSSLSVQASFFTRESQQLQDTAMTTDHMPFLYGLIMGMLQKRGPANESLQDEDAQEAAHVREELSADGDHPVSDGSGELALAPSLTGSNALADRFGQIATTICSIVAFAHNRRANFLQLNNAVRLYACGVSERVQEYLNHLGLCSSRKTAMSSLKTLAKEGAAEIRNVMAVQSDCPIAPTICIDNIDIEERVHDISVGNRSRTFRGTWGYIHVPNQALIQSLNWEELTLAAYQKSLANLKEFTIEPVHFMPTCEAKTSEMDVFKSQIAGVLLKYLAIPTNKSHSIPTDPPTLDQISHEKPTIHMLKMMDASDNSAEGIGQVFSSILQQSGLSAKDFYGRLQPMDGDLATIQNFNSLKSQRAPSPYGQDSLHNVIFQLGASHTMWNIASTIFTHHFGDSHDASNSGAWQYLEALGFPSEKAIQKKDFSLMINQMEKVLEATLYYCLRVTMKNENEVLSEERVTLPTTRWNSIVNECYERFCSPQARRVAAEADCPKLSNTLIQLHDFSSVVEAKRSMKAGDIGRLMNVWKKWCLMSQGLTGLTNYSSYLPRMVLLLTKILPPALQKYLCHNLLMSPSGRPNHFVAKDEWLELQNYWIKFLFNQTGNGTKIERLREIFSLNITLLQRMFQSLKIDCGTAVVHQSHKNNITSRSLGMFMQMATNRDILALKAPPKEKDKSKTQRATNRIILNPPKKNTNEKKAGIKQTSDIKKIDNTYLTGLAKMKMIIRTKDPELNRIKKHMVSENQGILTLPEEAEDSDQGETSSVDM</sequence>
<dbReference type="EMBL" id="AJIL01000298">
    <property type="protein sequence ID" value="KNE89798.1"/>
    <property type="molecule type" value="Genomic_DNA"/>
</dbReference>
<feature type="domain" description="DUF6589" evidence="2">
    <location>
        <begin position="356"/>
        <end position="749"/>
    </location>
</feature>
<dbReference type="OrthoDB" id="2495569at2759"/>
<evidence type="ECO:0000313" key="3">
    <source>
        <dbReference type="EMBL" id="KNE89798.1"/>
    </source>
</evidence>
<dbReference type="InterPro" id="IPR046496">
    <property type="entry name" value="DUF6589"/>
</dbReference>
<dbReference type="STRING" id="1165861.A0A0L0URT7"/>
<keyword evidence="4" id="KW-1185">Reference proteome</keyword>
<gene>
    <name evidence="3" type="ORF">PSTG_16757</name>
</gene>
<dbReference type="Proteomes" id="UP000054564">
    <property type="component" value="Unassembled WGS sequence"/>
</dbReference>
<dbReference type="Pfam" id="PF20231">
    <property type="entry name" value="DUF6589"/>
    <property type="match status" value="1"/>
</dbReference>
<name>A0A0L0URT7_9BASI</name>
<feature type="region of interest" description="Disordered" evidence="1">
    <location>
        <begin position="151"/>
        <end position="185"/>
    </location>
</feature>
<dbReference type="AlphaFoldDB" id="A0A0L0URT7"/>
<comment type="caution">
    <text evidence="3">The sequence shown here is derived from an EMBL/GenBank/DDBJ whole genome shotgun (WGS) entry which is preliminary data.</text>
</comment>